<organism evidence="1">
    <name type="scientific">mine drainage metagenome</name>
    <dbReference type="NCBI Taxonomy" id="410659"/>
    <lineage>
        <taxon>unclassified sequences</taxon>
        <taxon>metagenomes</taxon>
        <taxon>ecological metagenomes</taxon>
    </lineage>
</organism>
<proteinExistence type="predicted"/>
<dbReference type="AlphaFoldDB" id="E6PXL7"/>
<name>E6PXL7_9ZZZZ</name>
<comment type="caution">
    <text evidence="1">The sequence shown here is derived from an EMBL/GenBank/DDBJ whole genome shotgun (WGS) entry which is preliminary data.</text>
</comment>
<reference evidence="1" key="1">
    <citation type="submission" date="2009-10" db="EMBL/GenBank/DDBJ databases">
        <title>Diversity of trophic interactions inside an arsenic-rich microbial ecosystem.</title>
        <authorList>
            <person name="Bertin P.N."/>
            <person name="Heinrich-Salmeron A."/>
            <person name="Pelletier E."/>
            <person name="Goulhen-Chollet F."/>
            <person name="Arsene-Ploetze F."/>
            <person name="Gallien S."/>
            <person name="Calteau A."/>
            <person name="Vallenet D."/>
            <person name="Casiot C."/>
            <person name="Chane-Woon-Ming B."/>
            <person name="Giloteaux L."/>
            <person name="Barakat M."/>
            <person name="Bonnefoy V."/>
            <person name="Bruneel O."/>
            <person name="Chandler M."/>
            <person name="Cleiss J."/>
            <person name="Duran R."/>
            <person name="Elbaz-Poulichet F."/>
            <person name="Fonknechten N."/>
            <person name="Lauga B."/>
            <person name="Mornico D."/>
            <person name="Ortet P."/>
            <person name="Schaeffer C."/>
            <person name="Siguier P."/>
            <person name="Alexander Thil Smith A."/>
            <person name="Van Dorsselaer A."/>
            <person name="Weissenbach J."/>
            <person name="Medigue C."/>
            <person name="Le Paslier D."/>
        </authorList>
    </citation>
    <scope>NUCLEOTIDE SEQUENCE</scope>
</reference>
<protein>
    <submittedName>
        <fullName evidence="1">Uncharacterized protein</fullName>
    </submittedName>
</protein>
<evidence type="ECO:0000313" key="1">
    <source>
        <dbReference type="EMBL" id="CBH99676.1"/>
    </source>
</evidence>
<sequence>MHIRVISFGTNWWAMRSNDVNDPFCFRRKAAYFNAAGLMSGRRLHHSAIFPGQIRFNAKSGFDPEFPLRALGKTFLCSAPRQFAGKTHLLFERRAGEMTPDAYLVTLKSAEHGAIQFAKSGWKSAGVRPISISLRGERYEAMLLYGAGDWVESDLGLWQVDQAGCRIRLSEGALP</sequence>
<accession>E6PXL7</accession>
<gene>
    <name evidence="1" type="ORF">CARN3_0618</name>
</gene>
<dbReference type="EMBL" id="CABN01000040">
    <property type="protein sequence ID" value="CBH99676.1"/>
    <property type="molecule type" value="Genomic_DNA"/>
</dbReference>